<proteinExistence type="predicted"/>
<keyword evidence="3" id="KW-1185">Reference proteome</keyword>
<feature type="compositionally biased region" description="Polar residues" evidence="1">
    <location>
        <begin position="279"/>
        <end position="299"/>
    </location>
</feature>
<reference evidence="2 3" key="1">
    <citation type="submission" date="2024-11" db="EMBL/GenBank/DDBJ databases">
        <authorList>
            <person name="Mikucki A.G."/>
            <person name="Kahler C.M."/>
        </authorList>
    </citation>
    <scope>NUCLEOTIDE SEQUENCE [LARGE SCALE GENOMIC DNA]</scope>
    <source>
        <strain evidence="2 3">EXNM717</strain>
    </source>
</reference>
<accession>A0ABW8Q093</accession>
<evidence type="ECO:0000313" key="3">
    <source>
        <dbReference type="Proteomes" id="UP001621964"/>
    </source>
</evidence>
<gene>
    <name evidence="2" type="ORF">ACI43T_00370</name>
</gene>
<name>A0ABW8Q093_9NEIS</name>
<evidence type="ECO:0000256" key="1">
    <source>
        <dbReference type="SAM" id="MobiDB-lite"/>
    </source>
</evidence>
<dbReference type="EMBL" id="JBJGEB010000001">
    <property type="protein sequence ID" value="MFK7640959.1"/>
    <property type="molecule type" value="Genomic_DNA"/>
</dbReference>
<dbReference type="Proteomes" id="UP001621964">
    <property type="component" value="Unassembled WGS sequence"/>
</dbReference>
<feature type="region of interest" description="Disordered" evidence="1">
    <location>
        <begin position="341"/>
        <end position="371"/>
    </location>
</feature>
<dbReference type="RefSeq" id="WP_377079475.1">
    <property type="nucleotide sequence ID" value="NZ_JBJGEB010000001.1"/>
</dbReference>
<feature type="compositionally biased region" description="Low complexity" evidence="1">
    <location>
        <begin position="346"/>
        <end position="358"/>
    </location>
</feature>
<comment type="caution">
    <text evidence="2">The sequence shown here is derived from an EMBL/GenBank/DDBJ whole genome shotgun (WGS) entry which is preliminary data.</text>
</comment>
<feature type="region of interest" description="Disordered" evidence="1">
    <location>
        <begin position="271"/>
        <end position="300"/>
    </location>
</feature>
<evidence type="ECO:0008006" key="4">
    <source>
        <dbReference type="Google" id="ProtNLM"/>
    </source>
</evidence>
<organism evidence="2 3">
    <name type="scientific">Neisseria oralis</name>
    <dbReference type="NCBI Taxonomy" id="1107316"/>
    <lineage>
        <taxon>Bacteria</taxon>
        <taxon>Pseudomonadati</taxon>
        <taxon>Pseudomonadota</taxon>
        <taxon>Betaproteobacteria</taxon>
        <taxon>Neisseriales</taxon>
        <taxon>Neisseriaceae</taxon>
        <taxon>Neisseria</taxon>
    </lineage>
</organism>
<protein>
    <recommendedName>
        <fullName evidence="4">DUF3945 domain-containing protein</fullName>
    </recommendedName>
</protein>
<evidence type="ECO:0000313" key="2">
    <source>
        <dbReference type="EMBL" id="MFK7640959.1"/>
    </source>
</evidence>
<sequence>MSQKTQYGPRFTGGDHLRPEDGFKYYLHKTMMVNELDNGYGGYLMSNAGKGSSGPSFGPIQYDIGSNNKDGRVLLEKVATQAKNGDGKRFVSDEEIKQMQRHLYKPFNKMSQEEKQIYDHLKPKLDKALSSEIGMQLINQDYPKALDKKINDVNKVINQINIPENKRFLESSMQAKVFIADIGNQYGSVVNEKLKQFLNQTEHDKGVTLPGYVNKKNKEYSVPPHTVKVRGQLDMEDLKNFRMNTAYGVGLKTKKDPQGLKTHQDAIRRDENIEKITAPTRQQDNQKSAEFNTSSNNNPADRLHALIQGFKNDTDGSFAAKALAENADVVANFRAEQQEVLKERSQQQQQEVAQNTPQIQEERSYGGRSFG</sequence>